<dbReference type="Proteomes" id="UP000828390">
    <property type="component" value="Unassembled WGS sequence"/>
</dbReference>
<dbReference type="PRINTS" id="PR00081">
    <property type="entry name" value="GDHRDH"/>
</dbReference>
<keyword evidence="6" id="KW-0443">Lipid metabolism</keyword>
<keyword evidence="5" id="KW-0560">Oxidoreductase</keyword>
<gene>
    <name evidence="13" type="ORF">DPMN_113046</name>
</gene>
<evidence type="ECO:0000256" key="6">
    <source>
        <dbReference type="ARBA" id="ARBA00023098"/>
    </source>
</evidence>
<dbReference type="SUPFAM" id="SSF54637">
    <property type="entry name" value="Thioesterase/thiol ester dehydrase-isomerase"/>
    <property type="match status" value="2"/>
</dbReference>
<dbReference type="InterPro" id="IPR057326">
    <property type="entry name" value="KR_dom"/>
</dbReference>
<dbReference type="PANTHER" id="PTHR45024:SF2">
    <property type="entry name" value="SCP2 DOMAIN-CONTAINING PROTEIN"/>
    <property type="match status" value="1"/>
</dbReference>
<dbReference type="PRINTS" id="PR00080">
    <property type="entry name" value="SDRFAMILY"/>
</dbReference>
<keyword evidence="9" id="KW-0456">Lyase</keyword>
<dbReference type="FunFam" id="3.10.129.10:FF:000013">
    <property type="entry name" value="Peroxisomal multifunctional enzyme type 2"/>
    <property type="match status" value="1"/>
</dbReference>
<evidence type="ECO:0000256" key="7">
    <source>
        <dbReference type="ARBA" id="ARBA00023140"/>
    </source>
</evidence>
<evidence type="ECO:0000256" key="1">
    <source>
        <dbReference type="ARBA" id="ARBA00004275"/>
    </source>
</evidence>
<evidence type="ECO:0000256" key="9">
    <source>
        <dbReference type="ARBA" id="ARBA00023239"/>
    </source>
</evidence>
<dbReference type="Gene3D" id="3.10.129.10">
    <property type="entry name" value="Hotdog Thioesterase"/>
    <property type="match status" value="2"/>
</dbReference>
<dbReference type="InterPro" id="IPR003033">
    <property type="entry name" value="SCP2_sterol-bd_dom"/>
</dbReference>
<dbReference type="GO" id="GO:0005777">
    <property type="term" value="C:peroxisome"/>
    <property type="evidence" value="ECO:0007669"/>
    <property type="project" value="UniProtKB-SubCell"/>
</dbReference>
<dbReference type="Gene3D" id="1.10.287.4290">
    <property type="match status" value="1"/>
</dbReference>
<reference evidence="13" key="1">
    <citation type="journal article" date="2019" name="bioRxiv">
        <title>The Genome of the Zebra Mussel, Dreissena polymorpha: A Resource for Invasive Species Research.</title>
        <authorList>
            <person name="McCartney M.A."/>
            <person name="Auch B."/>
            <person name="Kono T."/>
            <person name="Mallez S."/>
            <person name="Zhang Y."/>
            <person name="Obille A."/>
            <person name="Becker A."/>
            <person name="Abrahante J.E."/>
            <person name="Garbe J."/>
            <person name="Badalamenti J.P."/>
            <person name="Herman A."/>
            <person name="Mangelson H."/>
            <person name="Liachko I."/>
            <person name="Sullivan S."/>
            <person name="Sone E.D."/>
            <person name="Koren S."/>
            <person name="Silverstein K.A.T."/>
            <person name="Beckman K.B."/>
            <person name="Gohl D.M."/>
        </authorList>
    </citation>
    <scope>NUCLEOTIDE SEQUENCE</scope>
    <source>
        <strain evidence="13">Duluth1</strain>
        <tissue evidence="13">Whole animal</tissue>
    </source>
</reference>
<feature type="domain" description="Ketoreductase" evidence="12">
    <location>
        <begin position="10"/>
        <end position="198"/>
    </location>
</feature>
<dbReference type="AlphaFoldDB" id="A0A9D4KHP8"/>
<dbReference type="Pfam" id="PF22622">
    <property type="entry name" value="MFE-2_hydrat-2_N"/>
    <property type="match status" value="1"/>
</dbReference>
<evidence type="ECO:0000256" key="2">
    <source>
        <dbReference type="ARBA" id="ARBA00005005"/>
    </source>
</evidence>
<dbReference type="InterPro" id="IPR002539">
    <property type="entry name" value="MaoC-like_dom"/>
</dbReference>
<evidence type="ECO:0000256" key="11">
    <source>
        <dbReference type="SAM" id="MobiDB-lite"/>
    </source>
</evidence>
<feature type="region of interest" description="Disordered" evidence="11">
    <location>
        <begin position="307"/>
        <end position="327"/>
    </location>
</feature>
<dbReference type="FunFam" id="3.30.1050.10:FF:000001">
    <property type="entry name" value="Putative Non-specific lipid-transfer protein"/>
    <property type="match status" value="1"/>
</dbReference>
<dbReference type="GO" id="GO:0018812">
    <property type="term" value="F:3-hydroxyacyl-CoA dehydratase activity"/>
    <property type="evidence" value="ECO:0007669"/>
    <property type="project" value="UniProtKB-ARBA"/>
</dbReference>
<dbReference type="InterPro" id="IPR036527">
    <property type="entry name" value="SCP2_sterol-bd_dom_sf"/>
</dbReference>
<evidence type="ECO:0000256" key="8">
    <source>
        <dbReference type="ARBA" id="ARBA00023235"/>
    </source>
</evidence>
<keyword evidence="4" id="KW-0276">Fatty acid metabolism</keyword>
<comment type="similarity">
    <text evidence="3">Belongs to the short-chain dehydrogenases/reductases (SDR) family.</text>
</comment>
<dbReference type="GO" id="GO:0016491">
    <property type="term" value="F:oxidoreductase activity"/>
    <property type="evidence" value="ECO:0007669"/>
    <property type="project" value="UniProtKB-KW"/>
</dbReference>
<evidence type="ECO:0000256" key="3">
    <source>
        <dbReference type="ARBA" id="ARBA00006484"/>
    </source>
</evidence>
<dbReference type="GO" id="GO:0016853">
    <property type="term" value="F:isomerase activity"/>
    <property type="evidence" value="ECO:0007669"/>
    <property type="project" value="UniProtKB-KW"/>
</dbReference>
<proteinExistence type="inferred from homology"/>
<dbReference type="SUPFAM" id="SSF55718">
    <property type="entry name" value="SCP-like"/>
    <property type="match status" value="1"/>
</dbReference>
<dbReference type="InterPro" id="IPR036291">
    <property type="entry name" value="NAD(P)-bd_dom_sf"/>
</dbReference>
<dbReference type="CDD" id="cd03448">
    <property type="entry name" value="HDE_HSD"/>
    <property type="match status" value="1"/>
</dbReference>
<keyword evidence="8" id="KW-0413">Isomerase</keyword>
<reference evidence="13" key="2">
    <citation type="submission" date="2020-11" db="EMBL/GenBank/DDBJ databases">
        <authorList>
            <person name="McCartney M.A."/>
            <person name="Auch B."/>
            <person name="Kono T."/>
            <person name="Mallez S."/>
            <person name="Becker A."/>
            <person name="Gohl D.M."/>
            <person name="Silverstein K.A.T."/>
            <person name="Koren S."/>
            <person name="Bechman K.B."/>
            <person name="Herman A."/>
            <person name="Abrahante J.E."/>
            <person name="Garbe J."/>
        </authorList>
    </citation>
    <scope>NUCLEOTIDE SEQUENCE</scope>
    <source>
        <strain evidence="13">Duluth1</strain>
        <tissue evidence="13">Whole animal</tissue>
    </source>
</reference>
<dbReference type="GO" id="GO:0006631">
    <property type="term" value="P:fatty acid metabolic process"/>
    <property type="evidence" value="ECO:0007669"/>
    <property type="project" value="UniProtKB-KW"/>
</dbReference>
<dbReference type="FunFam" id="3.40.50.720:FF:000185">
    <property type="entry name" value="peroxisomal multifunctional enzyme type 2"/>
    <property type="match status" value="1"/>
</dbReference>
<dbReference type="Gene3D" id="3.30.1050.10">
    <property type="entry name" value="SCP2 sterol-binding domain"/>
    <property type="match status" value="1"/>
</dbReference>
<protein>
    <recommendedName>
        <fullName evidence="10">Peroxisomal multifunctional enzyme type 2</fullName>
    </recommendedName>
</protein>
<organism evidence="13 14">
    <name type="scientific">Dreissena polymorpha</name>
    <name type="common">Zebra mussel</name>
    <name type="synonym">Mytilus polymorpha</name>
    <dbReference type="NCBI Taxonomy" id="45954"/>
    <lineage>
        <taxon>Eukaryota</taxon>
        <taxon>Metazoa</taxon>
        <taxon>Spiralia</taxon>
        <taxon>Lophotrochozoa</taxon>
        <taxon>Mollusca</taxon>
        <taxon>Bivalvia</taxon>
        <taxon>Autobranchia</taxon>
        <taxon>Heteroconchia</taxon>
        <taxon>Euheterodonta</taxon>
        <taxon>Imparidentia</taxon>
        <taxon>Neoheterodontei</taxon>
        <taxon>Myida</taxon>
        <taxon>Dreissenoidea</taxon>
        <taxon>Dreissenidae</taxon>
        <taxon>Dreissena</taxon>
    </lineage>
</organism>
<dbReference type="EMBL" id="JAIWYP010000004">
    <property type="protein sequence ID" value="KAH3839614.1"/>
    <property type="molecule type" value="Genomic_DNA"/>
</dbReference>
<sequence>MGGPLRFDGKVVLVTGAGQGLGRQYALQFAERGAAVVVNDLGGSFKGEGQSTRAADTVVEEIRAKGGKAVANYDSVEFGEKLVETAIKEFGRIDIVINNAGILRDKSFARISDLDWDLIHKVHLRGSFSVSRAAWPHMRKNNFGRIIMTTSVAGIFGNFGQANYSAAKMGLVGLSNTLSLEGKKYNITCNAIAPTAGSRLTETVMPPELVAALKPEYVAPLVLYLCHEGTQDTGGLFEVGAGWIAKLRWQRTIGAVCRTSTVPMTPESVRDQWDKITDFSEAIHPVSAAETTHHLIGVLGELDGGTGGGTGGGKQASSKPSQSGGGVDDGINIEAAMAAKIKPTQYVYTPKEAILYALSVGYTTKDADYLKFLYEGAEDFSVVPSFAILASQNSSVGLFSGGIPGINIDITKVILHGEQYMELYKPFAPSGTLTSQARIADIVDKGVGALIVIDVETFDEHKEKVAFNQSAIMVVGAGGFKGAKSSEVLKPMMKPPARAPDASIAEKTSVDQAALYRLTGDRNPLHIDPSFAAMGGFKQPILHGMCSFGFATRHVLKTYANNDVSKIKAIKVRFSKPVLPGETIHTDMWKEGKRIYFQCKVAETGVVVLTGAYVDLYEEAGTGEITTKSSNSSMALKSEAIFNAIVEQFKTRKGVAKKINSVFGFEITQDGKTVAEWTADMKTGEGSIYQGGPKSGKADCTIVISDDNFVDLVSGKLNGQQAFMTGKMKLKGNIMLAQKLGELFKDQSKL</sequence>
<dbReference type="InterPro" id="IPR002347">
    <property type="entry name" value="SDR_fam"/>
</dbReference>
<dbReference type="PANTHER" id="PTHR45024">
    <property type="entry name" value="DEHYDROGENASES, SHORT CHAIN"/>
    <property type="match status" value="1"/>
</dbReference>
<evidence type="ECO:0000256" key="4">
    <source>
        <dbReference type="ARBA" id="ARBA00022832"/>
    </source>
</evidence>
<comment type="caution">
    <text evidence="13">The sequence shown here is derived from an EMBL/GenBank/DDBJ whole genome shotgun (WGS) entry which is preliminary data.</text>
</comment>
<dbReference type="InterPro" id="IPR029069">
    <property type="entry name" value="HotDog_dom_sf"/>
</dbReference>
<comment type="subcellular location">
    <subcellularLocation>
        <location evidence="1">Peroxisome</location>
    </subcellularLocation>
</comment>
<evidence type="ECO:0000256" key="5">
    <source>
        <dbReference type="ARBA" id="ARBA00023002"/>
    </source>
</evidence>
<evidence type="ECO:0000313" key="14">
    <source>
        <dbReference type="Proteomes" id="UP000828390"/>
    </source>
</evidence>
<dbReference type="SMART" id="SM00822">
    <property type="entry name" value="PKS_KR"/>
    <property type="match status" value="1"/>
</dbReference>
<name>A0A9D4KHP8_DREPO</name>
<keyword evidence="7" id="KW-0576">Peroxisome</keyword>
<comment type="pathway">
    <text evidence="2">Lipid metabolism; fatty acid beta-oxidation.</text>
</comment>
<dbReference type="PROSITE" id="PS00061">
    <property type="entry name" value="ADH_SHORT"/>
    <property type="match status" value="1"/>
</dbReference>
<dbReference type="Pfam" id="PF02036">
    <property type="entry name" value="SCP2"/>
    <property type="match status" value="1"/>
</dbReference>
<evidence type="ECO:0000259" key="12">
    <source>
        <dbReference type="SMART" id="SM00822"/>
    </source>
</evidence>
<dbReference type="Gene3D" id="3.40.50.720">
    <property type="entry name" value="NAD(P)-binding Rossmann-like Domain"/>
    <property type="match status" value="1"/>
</dbReference>
<dbReference type="CDD" id="cd05353">
    <property type="entry name" value="hydroxyacyl-CoA-like_DH_SDR_c-like"/>
    <property type="match status" value="1"/>
</dbReference>
<dbReference type="Pfam" id="PF00106">
    <property type="entry name" value="adh_short"/>
    <property type="match status" value="1"/>
</dbReference>
<dbReference type="InterPro" id="IPR020904">
    <property type="entry name" value="Sc_DH/Rdtase_CS"/>
</dbReference>
<accession>A0A9D4KHP8</accession>
<dbReference type="InterPro" id="IPR051687">
    <property type="entry name" value="Peroxisomal_Beta-Oxidation"/>
</dbReference>
<dbReference type="SUPFAM" id="SSF51735">
    <property type="entry name" value="NAD(P)-binding Rossmann-fold domains"/>
    <property type="match status" value="1"/>
</dbReference>
<keyword evidence="14" id="KW-1185">Reference proteome</keyword>
<dbReference type="InterPro" id="IPR054357">
    <property type="entry name" value="MFE-2_N"/>
</dbReference>
<evidence type="ECO:0000313" key="13">
    <source>
        <dbReference type="EMBL" id="KAH3839614.1"/>
    </source>
</evidence>
<evidence type="ECO:0000256" key="10">
    <source>
        <dbReference type="ARBA" id="ARBA00073497"/>
    </source>
</evidence>
<dbReference type="Pfam" id="PF01575">
    <property type="entry name" value="MaoC_dehydratas"/>
    <property type="match status" value="1"/>
</dbReference>